<keyword evidence="3" id="KW-0479">Metal-binding</keyword>
<dbReference type="PANTHER" id="PTHR11103:SF18">
    <property type="entry name" value="SLR1189 PROTEIN"/>
    <property type="match status" value="1"/>
</dbReference>
<feature type="binding site" evidence="3">
    <location>
        <position position="214"/>
    </location>
    <ligand>
        <name>Zn(2+)</name>
        <dbReference type="ChEBI" id="CHEBI:29105"/>
    </ligand>
</feature>
<dbReference type="InterPro" id="IPR003726">
    <property type="entry name" value="HCY_dom"/>
</dbReference>
<dbReference type="InterPro" id="IPR036589">
    <property type="entry name" value="HCY_dom_sf"/>
</dbReference>
<evidence type="ECO:0000313" key="6">
    <source>
        <dbReference type="Proteomes" id="UP001143307"/>
    </source>
</evidence>
<evidence type="ECO:0000259" key="4">
    <source>
        <dbReference type="PROSITE" id="PS50970"/>
    </source>
</evidence>
<dbReference type="Pfam" id="PF02574">
    <property type="entry name" value="S-methyl_trans"/>
    <property type="match status" value="1"/>
</dbReference>
<dbReference type="PROSITE" id="PS50970">
    <property type="entry name" value="HCY"/>
    <property type="match status" value="1"/>
</dbReference>
<dbReference type="EMBL" id="SHNP01000010">
    <property type="protein sequence ID" value="MCX2975641.1"/>
    <property type="molecule type" value="Genomic_DNA"/>
</dbReference>
<dbReference type="SUPFAM" id="SSF82282">
    <property type="entry name" value="Homocysteine S-methyltransferase"/>
    <property type="match status" value="1"/>
</dbReference>
<keyword evidence="2 3" id="KW-0808">Transferase</keyword>
<name>A0ABT3T057_9GAMM</name>
<accession>A0ABT3T057</accession>
<gene>
    <name evidence="5" type="ORF">EYC87_18860</name>
</gene>
<comment type="caution">
    <text evidence="5">The sequence shown here is derived from an EMBL/GenBank/DDBJ whole genome shotgun (WGS) entry which is preliminary data.</text>
</comment>
<evidence type="ECO:0000256" key="2">
    <source>
        <dbReference type="ARBA" id="ARBA00022679"/>
    </source>
</evidence>
<sequence length="302" mass="32292">MLLLGAMENKKMVDITLLDGGMGQELLKRSANPAHPMWSAKVLLDEPGIVQSAHEDYIKAGADVITLNTYSVTPERLQRDGKPEWFKPLQAKAIELANAARASAGKNVRVAGCLPPLRASYRPDLSPDFEDNLRRYREIVAEQKDHVDLIQCETMASIAEATAACTAAVESSLPVWICLTVSDDGSHTLRSGEKLKDALDALAGRGAEAVLLNCSIPEAITANLPILADHGLRFGAYANGFTSIKALEPGGTVDALEARTDLTPEKYADHVDAWIDIGATIVGGCCEVGPAHIAELAARLKS</sequence>
<comment type="cofactor">
    <cofactor evidence="3">
        <name>Zn(2+)</name>
        <dbReference type="ChEBI" id="CHEBI:29105"/>
    </cofactor>
</comment>
<evidence type="ECO:0000256" key="3">
    <source>
        <dbReference type="PROSITE-ProRule" id="PRU00333"/>
    </source>
</evidence>
<keyword evidence="3" id="KW-0862">Zinc</keyword>
<feature type="domain" description="Hcy-binding" evidence="4">
    <location>
        <begin position="4"/>
        <end position="300"/>
    </location>
</feature>
<keyword evidence="6" id="KW-1185">Reference proteome</keyword>
<dbReference type="PIRSF" id="PIRSF037505">
    <property type="entry name" value="Betaine_HMT"/>
    <property type="match status" value="1"/>
</dbReference>
<dbReference type="Proteomes" id="UP001143307">
    <property type="component" value="Unassembled WGS sequence"/>
</dbReference>
<protein>
    <submittedName>
        <fullName evidence="5">Homocysteine S-methyltransferase</fullName>
    </submittedName>
</protein>
<proteinExistence type="predicted"/>
<feature type="binding site" evidence="3">
    <location>
        <position position="285"/>
    </location>
    <ligand>
        <name>Zn(2+)</name>
        <dbReference type="ChEBI" id="CHEBI:29105"/>
    </ligand>
</feature>
<reference evidence="5" key="1">
    <citation type="submission" date="2019-02" db="EMBL/GenBank/DDBJ databases">
        <authorList>
            <person name="Li S.-H."/>
        </authorList>
    </citation>
    <scope>NUCLEOTIDE SEQUENCE</scope>
    <source>
        <strain evidence="5">IMCC8485</strain>
    </source>
</reference>
<dbReference type="InterPro" id="IPR017226">
    <property type="entry name" value="BHMT-like"/>
</dbReference>
<dbReference type="Gene3D" id="3.20.20.330">
    <property type="entry name" value="Homocysteine-binding-like domain"/>
    <property type="match status" value="1"/>
</dbReference>
<keyword evidence="1 3" id="KW-0489">Methyltransferase</keyword>
<evidence type="ECO:0000313" key="5">
    <source>
        <dbReference type="EMBL" id="MCX2975641.1"/>
    </source>
</evidence>
<dbReference type="PANTHER" id="PTHR11103">
    <property type="entry name" value="SLR1189 PROTEIN"/>
    <property type="match status" value="1"/>
</dbReference>
<evidence type="ECO:0000256" key="1">
    <source>
        <dbReference type="ARBA" id="ARBA00022603"/>
    </source>
</evidence>
<organism evidence="5 6">
    <name type="scientific">Candidatus Seongchinamella marina</name>
    <dbReference type="NCBI Taxonomy" id="2518990"/>
    <lineage>
        <taxon>Bacteria</taxon>
        <taxon>Pseudomonadati</taxon>
        <taxon>Pseudomonadota</taxon>
        <taxon>Gammaproteobacteria</taxon>
        <taxon>Cellvibrionales</taxon>
        <taxon>Halieaceae</taxon>
        <taxon>Seongchinamella</taxon>
    </lineage>
</organism>
<feature type="binding site" evidence="3">
    <location>
        <position position="286"/>
    </location>
    <ligand>
        <name>Zn(2+)</name>
        <dbReference type="ChEBI" id="CHEBI:29105"/>
    </ligand>
</feature>